<dbReference type="GO" id="GO:0010124">
    <property type="term" value="P:phenylacetate catabolic process"/>
    <property type="evidence" value="ECO:0007669"/>
    <property type="project" value="TreeGrafter"/>
</dbReference>
<comment type="caution">
    <text evidence="7">The sequence shown here is derived from an EMBL/GenBank/DDBJ whole genome shotgun (WGS) entry which is preliminary data.</text>
</comment>
<dbReference type="SUPFAM" id="SSF53901">
    <property type="entry name" value="Thiolase-like"/>
    <property type="match status" value="2"/>
</dbReference>
<dbReference type="GO" id="GO:0005737">
    <property type="term" value="C:cytoplasm"/>
    <property type="evidence" value="ECO:0007669"/>
    <property type="project" value="UniProtKB-ARBA"/>
</dbReference>
<dbReference type="EMBL" id="SMGR01000003">
    <property type="protein sequence ID" value="TCL00422.1"/>
    <property type="molecule type" value="Genomic_DNA"/>
</dbReference>
<dbReference type="Gene3D" id="3.40.47.10">
    <property type="match status" value="1"/>
</dbReference>
<comment type="similarity">
    <text evidence="1 4">Belongs to the thiolase-like superfamily. Thiolase family.</text>
</comment>
<gene>
    <name evidence="7" type="ORF">BXY66_3063</name>
</gene>
<evidence type="ECO:0000259" key="6">
    <source>
        <dbReference type="Pfam" id="PF02803"/>
    </source>
</evidence>
<evidence type="ECO:0000313" key="8">
    <source>
        <dbReference type="Proteomes" id="UP000295673"/>
    </source>
</evidence>
<feature type="domain" description="Thiolase N-terminal" evidence="5">
    <location>
        <begin position="13"/>
        <end position="254"/>
    </location>
</feature>
<proteinExistence type="inferred from homology"/>
<dbReference type="InterPro" id="IPR016039">
    <property type="entry name" value="Thiolase-like"/>
</dbReference>
<dbReference type="Pfam" id="PF00108">
    <property type="entry name" value="Thiolase_N"/>
    <property type="match status" value="1"/>
</dbReference>
<evidence type="ECO:0000256" key="4">
    <source>
        <dbReference type="RuleBase" id="RU003557"/>
    </source>
</evidence>
<dbReference type="InterPro" id="IPR020616">
    <property type="entry name" value="Thiolase_N"/>
</dbReference>
<evidence type="ECO:0000313" key="7">
    <source>
        <dbReference type="EMBL" id="TCL00422.1"/>
    </source>
</evidence>
<protein>
    <submittedName>
        <fullName evidence="7">Acetyl-CoA C-acetyltransferase</fullName>
    </submittedName>
</protein>
<keyword evidence="3 4" id="KW-0012">Acyltransferase</keyword>
<accession>A0A4R1N9F8</accession>
<dbReference type="Pfam" id="PF02803">
    <property type="entry name" value="Thiolase_C"/>
    <property type="match status" value="1"/>
</dbReference>
<evidence type="ECO:0000256" key="3">
    <source>
        <dbReference type="ARBA" id="ARBA00023315"/>
    </source>
</evidence>
<dbReference type="InterPro" id="IPR050215">
    <property type="entry name" value="Thiolase-like_sf_Thiolase"/>
</dbReference>
<dbReference type="InterPro" id="IPR020617">
    <property type="entry name" value="Thiolase_C"/>
</dbReference>
<dbReference type="PIRSF" id="PIRSF000429">
    <property type="entry name" value="Ac-CoA_Ac_transf"/>
    <property type="match status" value="1"/>
</dbReference>
<dbReference type="GO" id="GO:0003988">
    <property type="term" value="F:acetyl-CoA C-acyltransferase activity"/>
    <property type="evidence" value="ECO:0007669"/>
    <property type="project" value="TreeGrafter"/>
</dbReference>
<dbReference type="InterPro" id="IPR002155">
    <property type="entry name" value="Thiolase"/>
</dbReference>
<dbReference type="PANTHER" id="PTHR43853">
    <property type="entry name" value="3-KETOACYL-COA THIOLASE, PEROXISOMAL"/>
    <property type="match status" value="1"/>
</dbReference>
<name>A0A4R1N9F8_9RHOB</name>
<dbReference type="RefSeq" id="WP_207911336.1">
    <property type="nucleotide sequence ID" value="NZ_SMGR01000003.1"/>
</dbReference>
<sequence>MSRFTLPPDRQPVIISARRSAIGRARGMFANLDVEDLAAPVMQAAIADSGIHPAEIDEVILGNAAGPGGNIARLSALHAGLPMSLPAITVDRQCGSGLEAVWQACLRVATGSADCVLTGGVESQSRAPLRTLPASGVLQEHSYARARFSPETLGDPEMGEAADTVAAQYGISRARQDAFALRSQKRATKARSNGAFSDEIVPIAGQSIDECVRPDMTADRLARLRPAFDKDGTVTVGNACPLNDGACALVVTSAANARALGHKVGLAFLDAAAAGVDPNLLGIGPVASTRKLLKRDSALDIADVSHLEFNEAFASQVLASLDALGISEELPNLEGGAIALGHPFGASGAILVTRLFSQLVRRPAPENSLAMAMIGIGGGQGITATFAPTAL</sequence>
<organism evidence="7 8">
    <name type="scientific">Shimia isoporae</name>
    <dbReference type="NCBI Taxonomy" id="647720"/>
    <lineage>
        <taxon>Bacteria</taxon>
        <taxon>Pseudomonadati</taxon>
        <taxon>Pseudomonadota</taxon>
        <taxon>Alphaproteobacteria</taxon>
        <taxon>Rhodobacterales</taxon>
        <taxon>Roseobacteraceae</taxon>
    </lineage>
</organism>
<dbReference type="PROSITE" id="PS00737">
    <property type="entry name" value="THIOLASE_2"/>
    <property type="match status" value="1"/>
</dbReference>
<dbReference type="InterPro" id="IPR020613">
    <property type="entry name" value="Thiolase_CS"/>
</dbReference>
<evidence type="ECO:0000256" key="2">
    <source>
        <dbReference type="ARBA" id="ARBA00022679"/>
    </source>
</evidence>
<dbReference type="AlphaFoldDB" id="A0A4R1N9F8"/>
<keyword evidence="8" id="KW-1185">Reference proteome</keyword>
<reference evidence="7 8" key="1">
    <citation type="submission" date="2019-03" db="EMBL/GenBank/DDBJ databases">
        <title>Genomic Encyclopedia of Archaeal and Bacterial Type Strains, Phase II (KMG-II): from individual species to whole genera.</title>
        <authorList>
            <person name="Goeker M."/>
        </authorList>
    </citation>
    <scope>NUCLEOTIDE SEQUENCE [LARGE SCALE GENOMIC DNA]</scope>
    <source>
        <strain evidence="7 8">DSM 26433</strain>
    </source>
</reference>
<evidence type="ECO:0000256" key="1">
    <source>
        <dbReference type="ARBA" id="ARBA00010982"/>
    </source>
</evidence>
<dbReference type="NCBIfam" id="TIGR01930">
    <property type="entry name" value="AcCoA-C-Actrans"/>
    <property type="match status" value="1"/>
</dbReference>
<dbReference type="Proteomes" id="UP000295673">
    <property type="component" value="Unassembled WGS sequence"/>
</dbReference>
<dbReference type="GO" id="GO:0006635">
    <property type="term" value="P:fatty acid beta-oxidation"/>
    <property type="evidence" value="ECO:0007669"/>
    <property type="project" value="TreeGrafter"/>
</dbReference>
<dbReference type="CDD" id="cd00751">
    <property type="entry name" value="thiolase"/>
    <property type="match status" value="1"/>
</dbReference>
<evidence type="ECO:0000259" key="5">
    <source>
        <dbReference type="Pfam" id="PF00108"/>
    </source>
</evidence>
<feature type="domain" description="Thiolase C-terminal" evidence="6">
    <location>
        <begin position="270"/>
        <end position="385"/>
    </location>
</feature>
<dbReference type="PANTHER" id="PTHR43853:SF3">
    <property type="entry name" value="ACETYL-COA C-ACETYLTRANSFERASE YHFS-RELATED"/>
    <property type="match status" value="1"/>
</dbReference>
<keyword evidence="2 4" id="KW-0808">Transferase</keyword>